<gene>
    <name evidence="8" type="ORF">EYW49_08495</name>
</gene>
<comment type="similarity">
    <text evidence="2">Belongs to the polysaccharide deacetylase family.</text>
</comment>
<feature type="region of interest" description="Disordered" evidence="5">
    <location>
        <begin position="300"/>
        <end position="349"/>
    </location>
</feature>
<dbReference type="AlphaFoldDB" id="A0A4Q9VUB1"/>
<feature type="compositionally biased region" description="Low complexity" evidence="5">
    <location>
        <begin position="332"/>
        <end position="349"/>
    </location>
</feature>
<dbReference type="InterPro" id="IPR011330">
    <property type="entry name" value="Glyco_hydro/deAcase_b/a-brl"/>
</dbReference>
<feature type="domain" description="NodB homology" evidence="7">
    <location>
        <begin position="82"/>
        <end position="280"/>
    </location>
</feature>
<dbReference type="OrthoDB" id="9784220at2"/>
<reference evidence="8 9" key="1">
    <citation type="submission" date="2019-02" db="EMBL/GenBank/DDBJ databases">
        <title>Siculibacillus lacustris gen. nov., sp. nov., a new rosette-forming bacterium isolated from a freshwater crater lake (Lake St. Ana, Romania).</title>
        <authorList>
            <person name="Felfoldi T."/>
            <person name="Marton Z."/>
            <person name="Szabo A."/>
            <person name="Mentes A."/>
            <person name="Boka K."/>
            <person name="Marialigeti K."/>
            <person name="Mathe I."/>
            <person name="Koncz M."/>
            <person name="Schumann P."/>
            <person name="Toth E."/>
        </authorList>
    </citation>
    <scope>NUCLEOTIDE SEQUENCE [LARGE SCALE GENOMIC DNA]</scope>
    <source>
        <strain evidence="8 9">SA-279</strain>
    </source>
</reference>
<dbReference type="PROSITE" id="PS51677">
    <property type="entry name" value="NODB"/>
    <property type="match status" value="1"/>
</dbReference>
<evidence type="ECO:0000256" key="2">
    <source>
        <dbReference type="ARBA" id="ARBA00010973"/>
    </source>
</evidence>
<feature type="chain" id="PRO_5020688654" description="Chitooligosaccharide deacetylase" evidence="6">
    <location>
        <begin position="22"/>
        <end position="349"/>
    </location>
</feature>
<dbReference type="Pfam" id="PF01522">
    <property type="entry name" value="Polysacc_deac_1"/>
    <property type="match status" value="1"/>
</dbReference>
<dbReference type="GO" id="GO:0016810">
    <property type="term" value="F:hydrolase activity, acting on carbon-nitrogen (but not peptide) bonds"/>
    <property type="evidence" value="ECO:0007669"/>
    <property type="project" value="InterPro"/>
</dbReference>
<dbReference type="InterPro" id="IPR002509">
    <property type="entry name" value="NODB_dom"/>
</dbReference>
<keyword evidence="6" id="KW-0732">Signal</keyword>
<evidence type="ECO:0000256" key="5">
    <source>
        <dbReference type="SAM" id="MobiDB-lite"/>
    </source>
</evidence>
<keyword evidence="9" id="KW-1185">Reference proteome</keyword>
<comment type="function">
    <text evidence="1">Is involved in generating a small heat-stable compound (Nod), an acylated oligomer of N-acetylglucosamine, that stimulates mitosis in various plant protoplasts.</text>
</comment>
<evidence type="ECO:0000256" key="1">
    <source>
        <dbReference type="ARBA" id="ARBA00003236"/>
    </source>
</evidence>
<dbReference type="PANTHER" id="PTHR10587">
    <property type="entry name" value="GLYCOSYL TRANSFERASE-RELATED"/>
    <property type="match status" value="1"/>
</dbReference>
<evidence type="ECO:0000259" key="7">
    <source>
        <dbReference type="PROSITE" id="PS51677"/>
    </source>
</evidence>
<dbReference type="SUPFAM" id="SSF88713">
    <property type="entry name" value="Glycoside hydrolase/deacetylase"/>
    <property type="match status" value="1"/>
</dbReference>
<evidence type="ECO:0000256" key="4">
    <source>
        <dbReference type="ARBA" id="ARBA00032976"/>
    </source>
</evidence>
<evidence type="ECO:0000313" key="9">
    <source>
        <dbReference type="Proteomes" id="UP000292781"/>
    </source>
</evidence>
<feature type="signal peptide" evidence="6">
    <location>
        <begin position="1"/>
        <end position="21"/>
    </location>
</feature>
<comment type="caution">
    <text evidence="8">The sequence shown here is derived from an EMBL/GenBank/DDBJ whole genome shotgun (WGS) entry which is preliminary data.</text>
</comment>
<sequence>MFRPLAPAALLLALLTGSAAATEAPPGPLCPAPGTAAEKAIAKHVAAAHVAVPPFADLPTAPALAPERRGSIRRVELPAGEKLVALTFDLCETENEVAGYDGEIVDELRRRHVATTFFVGGHWAATHPRRFAELAADPLFEIGNHTWTHANLRTVDDGELARQILAPEAAFRAALAGGPQCPGISPAAAKRSTLFRFPFGACDARSLGAVAGAGMAAIQWDVSTGDPSPLTGAADIVADTLRGVRPGSIVLAHANGRGFHTGAALPRLIDALTARGYRFVTVGELLARGRPVITDTCFDAHPGDTDRHDRWSAGRRPSRPPLPVAAVGLRGADAPPIAPPARRTAEPTP</sequence>
<evidence type="ECO:0000256" key="6">
    <source>
        <dbReference type="SAM" id="SignalP"/>
    </source>
</evidence>
<accession>A0A4Q9VUB1</accession>
<dbReference type="InterPro" id="IPR050248">
    <property type="entry name" value="Polysacc_deacetylase_ArnD"/>
</dbReference>
<protein>
    <recommendedName>
        <fullName evidence="3">Chitooligosaccharide deacetylase</fullName>
    </recommendedName>
    <alternativeName>
        <fullName evidence="4">Nodulation protein B</fullName>
    </alternativeName>
</protein>
<dbReference type="GO" id="GO:0005975">
    <property type="term" value="P:carbohydrate metabolic process"/>
    <property type="evidence" value="ECO:0007669"/>
    <property type="project" value="InterPro"/>
</dbReference>
<feature type="compositionally biased region" description="Basic and acidic residues" evidence="5">
    <location>
        <begin position="301"/>
        <end position="312"/>
    </location>
</feature>
<dbReference type="Proteomes" id="UP000292781">
    <property type="component" value="Unassembled WGS sequence"/>
</dbReference>
<evidence type="ECO:0000313" key="8">
    <source>
        <dbReference type="EMBL" id="TBW38723.1"/>
    </source>
</evidence>
<dbReference type="RefSeq" id="WP_131308203.1">
    <property type="nucleotide sequence ID" value="NZ_SJFN01000010.1"/>
</dbReference>
<name>A0A4Q9VUB1_9HYPH</name>
<organism evidence="8 9">
    <name type="scientific">Siculibacillus lacustris</name>
    <dbReference type="NCBI Taxonomy" id="1549641"/>
    <lineage>
        <taxon>Bacteria</taxon>
        <taxon>Pseudomonadati</taxon>
        <taxon>Pseudomonadota</taxon>
        <taxon>Alphaproteobacteria</taxon>
        <taxon>Hyphomicrobiales</taxon>
        <taxon>Ancalomicrobiaceae</taxon>
        <taxon>Siculibacillus</taxon>
    </lineage>
</organism>
<proteinExistence type="inferred from homology"/>
<dbReference type="Gene3D" id="3.20.20.370">
    <property type="entry name" value="Glycoside hydrolase/deacetylase"/>
    <property type="match status" value="1"/>
</dbReference>
<evidence type="ECO:0000256" key="3">
    <source>
        <dbReference type="ARBA" id="ARBA00020071"/>
    </source>
</evidence>
<dbReference type="EMBL" id="SJFN01000010">
    <property type="protein sequence ID" value="TBW38723.1"/>
    <property type="molecule type" value="Genomic_DNA"/>
</dbReference>